<accession>A0A1X0VG33</accession>
<dbReference type="GO" id="GO:0016301">
    <property type="term" value="F:kinase activity"/>
    <property type="evidence" value="ECO:0007669"/>
    <property type="project" value="UniProtKB-KW"/>
</dbReference>
<dbReference type="eggNOG" id="COG0462">
    <property type="taxonomic scope" value="Bacteria"/>
</dbReference>
<name>A0A1X0VG33_LEUPS</name>
<keyword evidence="8 17" id="KW-0418">Kinase</keyword>
<keyword evidence="10" id="KW-0460">Magnesium</keyword>
<dbReference type="GO" id="GO:0009156">
    <property type="term" value="P:ribonucleoside monophosphate biosynthetic process"/>
    <property type="evidence" value="ECO:0007669"/>
    <property type="project" value="InterPro"/>
</dbReference>
<evidence type="ECO:0000256" key="13">
    <source>
        <dbReference type="ARBA" id="ARBA00054914"/>
    </source>
</evidence>
<dbReference type="NCBIfam" id="TIGR01251">
    <property type="entry name" value="ribP_PPkin"/>
    <property type="match status" value="1"/>
</dbReference>
<evidence type="ECO:0000256" key="15">
    <source>
        <dbReference type="ARBA" id="ARBA00069492"/>
    </source>
</evidence>
<evidence type="ECO:0000256" key="12">
    <source>
        <dbReference type="ARBA" id="ARBA00049535"/>
    </source>
</evidence>
<evidence type="ECO:0000256" key="3">
    <source>
        <dbReference type="ARBA" id="ARBA00013247"/>
    </source>
</evidence>
<dbReference type="STRING" id="33968.BMS77_02380"/>
<evidence type="ECO:0000313" key="18">
    <source>
        <dbReference type="Proteomes" id="UP000192288"/>
    </source>
</evidence>
<evidence type="ECO:0000256" key="10">
    <source>
        <dbReference type="ARBA" id="ARBA00022842"/>
    </source>
</evidence>
<dbReference type="GO" id="GO:0006164">
    <property type="term" value="P:purine nucleotide biosynthetic process"/>
    <property type="evidence" value="ECO:0007669"/>
    <property type="project" value="TreeGrafter"/>
</dbReference>
<dbReference type="InterPro" id="IPR029057">
    <property type="entry name" value="PRTase-like"/>
</dbReference>
<dbReference type="CDD" id="cd06223">
    <property type="entry name" value="PRTases_typeI"/>
    <property type="match status" value="1"/>
</dbReference>
<dbReference type="InterPro" id="IPR005946">
    <property type="entry name" value="Rib-P_diPkinase"/>
</dbReference>
<dbReference type="PANTHER" id="PTHR10210:SF41">
    <property type="entry name" value="RIBOSE-PHOSPHATE PYROPHOSPHOKINASE 1, CHLOROPLASTIC"/>
    <property type="match status" value="1"/>
</dbReference>
<evidence type="ECO:0000256" key="9">
    <source>
        <dbReference type="ARBA" id="ARBA00022840"/>
    </source>
</evidence>
<comment type="catalytic activity">
    <reaction evidence="12">
        <text>D-ribose 5-phosphate + ATP = 5-phospho-alpha-D-ribose 1-diphosphate + AMP + H(+)</text>
        <dbReference type="Rhea" id="RHEA:15609"/>
        <dbReference type="ChEBI" id="CHEBI:15378"/>
        <dbReference type="ChEBI" id="CHEBI:30616"/>
        <dbReference type="ChEBI" id="CHEBI:58017"/>
        <dbReference type="ChEBI" id="CHEBI:78346"/>
        <dbReference type="ChEBI" id="CHEBI:456215"/>
        <dbReference type="EC" id="2.7.6.1"/>
    </reaction>
</comment>
<proteinExistence type="inferred from homology"/>
<dbReference type="EMBL" id="MPLS01000002">
    <property type="protein sequence ID" value="ORI98584.1"/>
    <property type="molecule type" value="Genomic_DNA"/>
</dbReference>
<dbReference type="GO" id="GO:0005524">
    <property type="term" value="F:ATP binding"/>
    <property type="evidence" value="ECO:0007669"/>
    <property type="project" value="UniProtKB-KW"/>
</dbReference>
<evidence type="ECO:0000259" key="16">
    <source>
        <dbReference type="Pfam" id="PF13793"/>
    </source>
</evidence>
<keyword evidence="5" id="KW-0479">Metal-binding</keyword>
<gene>
    <name evidence="17" type="ORF">BMR96_00845</name>
</gene>
<sequence>MTPAYQLFNLGSNNQLAQEISTILGKPLSPIDVKTFADNEIYERIENTVRGRDVYVIQGISDPVNENFMRLMIFIDAARRASANSINVVIPYFGYARADRKARSREPISARLIADMLESQGVKRVMTMDLHADQVQGFFDIPVDHLIAMPALGHYFYENNLLGDDLVVVAPGHTSVARARKFAKLLHAEWAIVDHRLDKNTNEFSYQITGNVAGKRAILVDDIIDTGASMVQSSKALNAAGVDVIYAVATHAVLSNKASQLLDQSHIKQLIVTNTIEVPAKKEFSKLIKLSVAAPFAEALKRVDAFESIQDVLKSQDNMDVTL</sequence>
<dbReference type="AlphaFoldDB" id="A0A1X0VG33"/>
<protein>
    <recommendedName>
        <fullName evidence="15">Ribose-phosphate pyrophosphokinase</fullName>
        <ecNumber evidence="3">2.7.6.1</ecNumber>
    </recommendedName>
    <alternativeName>
        <fullName evidence="11">Phosphoribosyl pyrophosphate synthase</fullName>
    </alternativeName>
</protein>
<comment type="cofactor">
    <cofactor evidence="1">
        <name>Mg(2+)</name>
        <dbReference type="ChEBI" id="CHEBI:18420"/>
    </cofactor>
</comment>
<dbReference type="PROSITE" id="PS00114">
    <property type="entry name" value="PRPP_SYNTHASE"/>
    <property type="match status" value="1"/>
</dbReference>
<dbReference type="GO" id="GO:0000287">
    <property type="term" value="F:magnesium ion binding"/>
    <property type="evidence" value="ECO:0007669"/>
    <property type="project" value="InterPro"/>
</dbReference>
<keyword evidence="6" id="KW-0545">Nucleotide biosynthesis</keyword>
<dbReference type="InterPro" id="IPR000842">
    <property type="entry name" value="PRib_PP_synth_CS"/>
</dbReference>
<comment type="similarity">
    <text evidence="14">Belongs to the ribose-phosphate pyrophosphokinase family. Class I subfamily.</text>
</comment>
<evidence type="ECO:0000256" key="6">
    <source>
        <dbReference type="ARBA" id="ARBA00022727"/>
    </source>
</evidence>
<evidence type="ECO:0000256" key="1">
    <source>
        <dbReference type="ARBA" id="ARBA00001946"/>
    </source>
</evidence>
<keyword evidence="4" id="KW-0808">Transferase</keyword>
<reference evidence="17 18" key="1">
    <citation type="journal article" date="2017" name="Front. Microbiol.">
        <title>Genomic Characterization of Dairy Associated Leuconostoc Species and Diversity of Leuconostocs in Undefined Mixed Mesophilic Starter Cultures.</title>
        <authorList>
            <person name="Frantzen C.A."/>
            <person name="Kot W."/>
            <person name="Pedersen T.B."/>
            <person name="Ardo Y.M."/>
            <person name="Broadbent J.R."/>
            <person name="Neve H."/>
            <person name="Hansen L.H."/>
            <person name="Dal Bello F."/>
            <person name="Ostlie H.M."/>
            <person name="Kleppen H.P."/>
            <person name="Vogensen F.K."/>
            <person name="Holo H."/>
        </authorList>
    </citation>
    <scope>NUCLEOTIDE SEQUENCE [LARGE SCALE GENOMIC DNA]</scope>
    <source>
        <strain evidence="17 18">LMGCF08</strain>
    </source>
</reference>
<dbReference type="Pfam" id="PF13793">
    <property type="entry name" value="Pribosyltran_N"/>
    <property type="match status" value="1"/>
</dbReference>
<comment type="function">
    <text evidence="13">Involved in the biosynthesis of the central metabolite phospho-alpha-D-ribosyl-1-pyrophosphate (PRPP) via the transfer of pyrophosphoryl group from ATP to 1-hydroxyl of ribose-5-phosphate (Rib-5-P).</text>
</comment>
<evidence type="ECO:0000256" key="11">
    <source>
        <dbReference type="ARBA" id="ARBA00029942"/>
    </source>
</evidence>
<dbReference type="GO" id="GO:0005737">
    <property type="term" value="C:cytoplasm"/>
    <property type="evidence" value="ECO:0007669"/>
    <property type="project" value="TreeGrafter"/>
</dbReference>
<dbReference type="PANTHER" id="PTHR10210">
    <property type="entry name" value="RIBOSE-PHOSPHATE DIPHOSPHOKINASE FAMILY MEMBER"/>
    <property type="match status" value="1"/>
</dbReference>
<dbReference type="GO" id="GO:0006015">
    <property type="term" value="P:5-phosphoribose 1-diphosphate biosynthetic process"/>
    <property type="evidence" value="ECO:0007669"/>
    <property type="project" value="TreeGrafter"/>
</dbReference>
<dbReference type="SUPFAM" id="SSF53271">
    <property type="entry name" value="PRTase-like"/>
    <property type="match status" value="2"/>
</dbReference>
<evidence type="ECO:0000256" key="14">
    <source>
        <dbReference type="ARBA" id="ARBA00061444"/>
    </source>
</evidence>
<dbReference type="Gene3D" id="3.40.50.2020">
    <property type="match status" value="2"/>
</dbReference>
<keyword evidence="7" id="KW-0547">Nucleotide-binding</keyword>
<evidence type="ECO:0000256" key="7">
    <source>
        <dbReference type="ARBA" id="ARBA00022741"/>
    </source>
</evidence>
<dbReference type="Proteomes" id="UP000192288">
    <property type="component" value="Unassembled WGS sequence"/>
</dbReference>
<comment type="caution">
    <text evidence="17">The sequence shown here is derived from an EMBL/GenBank/DDBJ whole genome shotgun (WGS) entry which is preliminary data.</text>
</comment>
<dbReference type="NCBIfam" id="NF002320">
    <property type="entry name" value="PRK01259.1"/>
    <property type="match status" value="1"/>
</dbReference>
<comment type="pathway">
    <text evidence="2">Metabolic intermediate biosynthesis; 5-phospho-alpha-D-ribose 1-diphosphate biosynthesis; 5-phospho-alpha-D-ribose 1-diphosphate from D-ribose 5-phosphate (route I): step 1/1.</text>
</comment>
<organism evidence="17 18">
    <name type="scientific">Leuconostoc pseudomesenteroides</name>
    <dbReference type="NCBI Taxonomy" id="33968"/>
    <lineage>
        <taxon>Bacteria</taxon>
        <taxon>Bacillati</taxon>
        <taxon>Bacillota</taxon>
        <taxon>Bacilli</taxon>
        <taxon>Lactobacillales</taxon>
        <taxon>Lactobacillaceae</taxon>
        <taxon>Leuconostoc</taxon>
    </lineage>
</organism>
<feature type="domain" description="Ribose-phosphate pyrophosphokinase N-terminal" evidence="16">
    <location>
        <begin position="6"/>
        <end position="121"/>
    </location>
</feature>
<dbReference type="EC" id="2.7.6.1" evidence="3"/>
<evidence type="ECO:0000256" key="8">
    <source>
        <dbReference type="ARBA" id="ARBA00022777"/>
    </source>
</evidence>
<dbReference type="GO" id="GO:0002189">
    <property type="term" value="C:ribose phosphate diphosphokinase complex"/>
    <property type="evidence" value="ECO:0007669"/>
    <property type="project" value="TreeGrafter"/>
</dbReference>
<evidence type="ECO:0000256" key="5">
    <source>
        <dbReference type="ARBA" id="ARBA00022723"/>
    </source>
</evidence>
<dbReference type="Pfam" id="PF14572">
    <property type="entry name" value="Pribosyl_synth"/>
    <property type="match status" value="1"/>
</dbReference>
<dbReference type="RefSeq" id="WP_004916026.1">
    <property type="nucleotide sequence ID" value="NZ_MPLS01000002.1"/>
</dbReference>
<dbReference type="GO" id="GO:0004749">
    <property type="term" value="F:ribose phosphate diphosphokinase activity"/>
    <property type="evidence" value="ECO:0007669"/>
    <property type="project" value="UniProtKB-EC"/>
</dbReference>
<keyword evidence="9" id="KW-0067">ATP-binding</keyword>
<dbReference type="SMART" id="SM01400">
    <property type="entry name" value="Pribosyltran_N"/>
    <property type="match status" value="1"/>
</dbReference>
<dbReference type="FunFam" id="3.40.50.2020:FF:000001">
    <property type="entry name" value="Ribose-phosphate pyrophosphokinase"/>
    <property type="match status" value="1"/>
</dbReference>
<evidence type="ECO:0000313" key="17">
    <source>
        <dbReference type="EMBL" id="ORI98584.1"/>
    </source>
</evidence>
<dbReference type="InterPro" id="IPR029099">
    <property type="entry name" value="Pribosyltran_N"/>
</dbReference>
<evidence type="ECO:0000256" key="4">
    <source>
        <dbReference type="ARBA" id="ARBA00022679"/>
    </source>
</evidence>
<evidence type="ECO:0000256" key="2">
    <source>
        <dbReference type="ARBA" id="ARBA00004996"/>
    </source>
</evidence>
<dbReference type="InterPro" id="IPR000836">
    <property type="entry name" value="PRTase_dom"/>
</dbReference>